<comment type="similarity">
    <text evidence="1 6">Belongs to the iron/ascorbate-dependent oxidoreductase family.</text>
</comment>
<evidence type="ECO:0000256" key="1">
    <source>
        <dbReference type="ARBA" id="ARBA00008056"/>
    </source>
</evidence>
<name>A0A5H2Q875_SCODU</name>
<dbReference type="InterPro" id="IPR005123">
    <property type="entry name" value="Oxoglu/Fe-dep_dioxygenase_dom"/>
</dbReference>
<evidence type="ECO:0000256" key="2">
    <source>
        <dbReference type="ARBA" id="ARBA00022723"/>
    </source>
</evidence>
<dbReference type="Gene3D" id="2.60.120.330">
    <property type="entry name" value="B-lactam Antibiotic, Isopenicillin N Synthase, Chain"/>
    <property type="match status" value="1"/>
</dbReference>
<proteinExistence type="evidence at transcript level"/>
<dbReference type="PROSITE" id="PS51471">
    <property type="entry name" value="FE2OG_OXY"/>
    <property type="match status" value="1"/>
</dbReference>
<evidence type="ECO:0000256" key="3">
    <source>
        <dbReference type="ARBA" id="ARBA00022896"/>
    </source>
</evidence>
<sequence>MVIPSSNGSQETKAATDLKYDRLSELKAFDDTKAGVKGLVDAGVTKIPRIFVHPPENLENIIKNAGNTKSSFPVVDLDGIDEDTVKRKDIVKEITVASGTWGFFQVVNHGIPLSILEGTLNGVRRFHEQDTDIKKEYYTRDFTKKMVYNSNFDLYSSPAANWRDSFNCVMAPDPPKPEELPPVCREILLEYSKRVMELGRYLFKLLSEALGLDPNHLIDIDCAQTLAFLCHYYPACPEPELTLGTTKHSDYSFLTILLQDNLGGLQVLHENQWVDVPPTPGALVVNIGDLLQLISNDKFQSVEHRVLASHSGPRISLASFFGRDTSGLSSREYEPIKELLSQENPSKYRGTTIKEYTTFFRNKGIDGTSALQHFRL</sequence>
<keyword evidence="8" id="KW-0223">Dioxygenase</keyword>
<dbReference type="SUPFAM" id="SSF51197">
    <property type="entry name" value="Clavaminate synthase-like"/>
    <property type="match status" value="1"/>
</dbReference>
<keyword evidence="2 6" id="KW-0479">Metal-binding</keyword>
<dbReference type="PANTHER" id="PTHR10209:SF859">
    <property type="entry name" value="OS03G0690500 PROTEIN"/>
    <property type="match status" value="1"/>
</dbReference>
<organism evidence="8">
    <name type="scientific">Scoparia dulcis</name>
    <name type="common">Sweet broom</name>
    <name type="synonym">Capraria dulcis</name>
    <dbReference type="NCBI Taxonomy" id="107240"/>
    <lineage>
        <taxon>Eukaryota</taxon>
        <taxon>Viridiplantae</taxon>
        <taxon>Streptophyta</taxon>
        <taxon>Embryophyta</taxon>
        <taxon>Tracheophyta</taxon>
        <taxon>Spermatophyta</taxon>
        <taxon>Magnoliopsida</taxon>
        <taxon>eudicotyledons</taxon>
        <taxon>Gunneridae</taxon>
        <taxon>Pentapetalae</taxon>
        <taxon>asterids</taxon>
        <taxon>lamiids</taxon>
        <taxon>Lamiales</taxon>
        <taxon>Plantaginaceae</taxon>
        <taxon>Gratioleae</taxon>
        <taxon>Scoparia</taxon>
    </lineage>
</organism>
<dbReference type="GO" id="GO:0009805">
    <property type="term" value="P:coumarin biosynthetic process"/>
    <property type="evidence" value="ECO:0007669"/>
    <property type="project" value="UniProtKB-ARBA"/>
</dbReference>
<protein>
    <submittedName>
        <fullName evidence="8">2-oxoglutarate-dependent dioxygenase</fullName>
    </submittedName>
</protein>
<reference evidence="8" key="1">
    <citation type="submission" date="2017-09" db="EMBL/GenBank/DDBJ databases">
        <authorList>
            <person name="Kuraoka T."/>
            <person name="Yamamura Y."/>
            <person name="Lee J.-B."/>
        </authorList>
    </citation>
    <scope>NUCLEOTIDE SEQUENCE</scope>
</reference>
<evidence type="ECO:0000259" key="7">
    <source>
        <dbReference type="PROSITE" id="PS51471"/>
    </source>
</evidence>
<gene>
    <name evidence="8" type="primary">2ODD2</name>
</gene>
<dbReference type="InterPro" id="IPR027443">
    <property type="entry name" value="IPNS-like_sf"/>
</dbReference>
<feature type="domain" description="Fe2OG dioxygenase" evidence="7">
    <location>
        <begin position="224"/>
        <end position="323"/>
    </location>
</feature>
<dbReference type="InterPro" id="IPR026992">
    <property type="entry name" value="DIOX_N"/>
</dbReference>
<dbReference type="GO" id="GO:0031418">
    <property type="term" value="F:L-ascorbic acid binding"/>
    <property type="evidence" value="ECO:0007669"/>
    <property type="project" value="UniProtKB-KW"/>
</dbReference>
<dbReference type="GO" id="GO:0016706">
    <property type="term" value="F:2-oxoglutarate-dependent dioxygenase activity"/>
    <property type="evidence" value="ECO:0007669"/>
    <property type="project" value="UniProtKB-ARBA"/>
</dbReference>
<dbReference type="FunFam" id="2.60.120.330:FF:000005">
    <property type="entry name" value="1-aminocyclopropane-1-carboxylate oxidase homolog 1"/>
    <property type="match status" value="1"/>
</dbReference>
<dbReference type="PANTHER" id="PTHR10209">
    <property type="entry name" value="OXIDOREDUCTASE, 2OG-FE II OXYGENASE FAMILY PROTEIN"/>
    <property type="match status" value="1"/>
</dbReference>
<keyword evidence="3" id="KW-0847">Vitamin C</keyword>
<evidence type="ECO:0000256" key="4">
    <source>
        <dbReference type="ARBA" id="ARBA00023002"/>
    </source>
</evidence>
<accession>A0A5H2Q875</accession>
<dbReference type="GO" id="GO:0046872">
    <property type="term" value="F:metal ion binding"/>
    <property type="evidence" value="ECO:0007669"/>
    <property type="project" value="UniProtKB-KW"/>
</dbReference>
<keyword evidence="5 6" id="KW-0408">Iron</keyword>
<evidence type="ECO:0000256" key="5">
    <source>
        <dbReference type="ARBA" id="ARBA00023004"/>
    </source>
</evidence>
<keyword evidence="4 6" id="KW-0560">Oxidoreductase</keyword>
<dbReference type="AlphaFoldDB" id="A0A5H2Q875"/>
<dbReference type="Pfam" id="PF03171">
    <property type="entry name" value="2OG-FeII_Oxy"/>
    <property type="match status" value="1"/>
</dbReference>
<dbReference type="EMBL" id="MG011439">
    <property type="protein sequence ID" value="AYC63495.1"/>
    <property type="molecule type" value="mRNA"/>
</dbReference>
<evidence type="ECO:0000313" key="8">
    <source>
        <dbReference type="EMBL" id="AYC63495.1"/>
    </source>
</evidence>
<dbReference type="InterPro" id="IPR044861">
    <property type="entry name" value="IPNS-like_FE2OG_OXY"/>
</dbReference>
<dbReference type="GO" id="GO:0002238">
    <property type="term" value="P:response to molecule of fungal origin"/>
    <property type="evidence" value="ECO:0007669"/>
    <property type="project" value="UniProtKB-ARBA"/>
</dbReference>
<evidence type="ECO:0000256" key="6">
    <source>
        <dbReference type="RuleBase" id="RU003682"/>
    </source>
</evidence>
<dbReference type="Pfam" id="PF14226">
    <property type="entry name" value="DIOX_N"/>
    <property type="match status" value="1"/>
</dbReference>